<dbReference type="RefSeq" id="XP_017769886.1">
    <property type="nucleotide sequence ID" value="XM_017914397.1"/>
</dbReference>
<evidence type="ECO:0000256" key="3">
    <source>
        <dbReference type="ARBA" id="ARBA00022737"/>
    </source>
</evidence>
<reference evidence="7 8" key="1">
    <citation type="submission" date="2025-05" db="UniProtKB">
        <authorList>
            <consortium name="RefSeq"/>
        </authorList>
    </citation>
    <scope>IDENTIFICATION</scope>
    <source>
        <tissue evidence="7 8">Whole Larva</tissue>
    </source>
</reference>
<dbReference type="Proteomes" id="UP000695000">
    <property type="component" value="Unplaced"/>
</dbReference>
<name>A0ABM1M5N7_NICVS</name>
<evidence type="ECO:0000313" key="9">
    <source>
        <dbReference type="RefSeq" id="XP_017769887.1"/>
    </source>
</evidence>
<protein>
    <submittedName>
        <fullName evidence="7 8">Leucine-rich repeat-containing protein 15-like isoform X1</fullName>
    </submittedName>
</protein>
<dbReference type="InterPro" id="IPR001611">
    <property type="entry name" value="Leu-rich_rpt"/>
</dbReference>
<keyword evidence="3" id="KW-0677">Repeat</keyword>
<dbReference type="RefSeq" id="XP_017769885.1">
    <property type="nucleotide sequence ID" value="XM_017914396.1"/>
</dbReference>
<gene>
    <name evidence="7 8 9" type="primary">LOC108557749</name>
</gene>
<dbReference type="GeneID" id="108557749"/>
<dbReference type="PANTHER" id="PTHR45842:SF12">
    <property type="entry name" value="KEKKON 5, ISOFORM A"/>
    <property type="match status" value="1"/>
</dbReference>
<organism evidence="6 9">
    <name type="scientific">Nicrophorus vespilloides</name>
    <name type="common">Boreal carrion beetle</name>
    <dbReference type="NCBI Taxonomy" id="110193"/>
    <lineage>
        <taxon>Eukaryota</taxon>
        <taxon>Metazoa</taxon>
        <taxon>Ecdysozoa</taxon>
        <taxon>Arthropoda</taxon>
        <taxon>Hexapoda</taxon>
        <taxon>Insecta</taxon>
        <taxon>Pterygota</taxon>
        <taxon>Neoptera</taxon>
        <taxon>Endopterygota</taxon>
        <taxon>Coleoptera</taxon>
        <taxon>Polyphaga</taxon>
        <taxon>Staphyliniformia</taxon>
        <taxon>Silphidae</taxon>
        <taxon>Nicrophorinae</taxon>
        <taxon>Nicrophorus</taxon>
    </lineage>
</organism>
<feature type="signal peptide" evidence="5">
    <location>
        <begin position="1"/>
        <end position="15"/>
    </location>
</feature>
<dbReference type="PROSITE" id="PS51450">
    <property type="entry name" value="LRR"/>
    <property type="match status" value="1"/>
</dbReference>
<keyword evidence="6" id="KW-1185">Reference proteome</keyword>
<dbReference type="InterPro" id="IPR003591">
    <property type="entry name" value="Leu-rich_rpt_typical-subtyp"/>
</dbReference>
<evidence type="ECO:0000256" key="2">
    <source>
        <dbReference type="ARBA" id="ARBA00022729"/>
    </source>
</evidence>
<dbReference type="InterPro" id="IPR050467">
    <property type="entry name" value="LRFN"/>
</dbReference>
<dbReference type="Gene3D" id="3.80.10.10">
    <property type="entry name" value="Ribonuclease Inhibitor"/>
    <property type="match status" value="3"/>
</dbReference>
<evidence type="ECO:0000256" key="4">
    <source>
        <dbReference type="ARBA" id="ARBA00023180"/>
    </source>
</evidence>
<dbReference type="RefSeq" id="XP_017769887.1">
    <property type="nucleotide sequence ID" value="XM_017914398.1"/>
</dbReference>
<dbReference type="SUPFAM" id="SSF52058">
    <property type="entry name" value="L domain-like"/>
    <property type="match status" value="1"/>
</dbReference>
<dbReference type="InterPro" id="IPR032675">
    <property type="entry name" value="LRR_dom_sf"/>
</dbReference>
<evidence type="ECO:0000313" key="8">
    <source>
        <dbReference type="RefSeq" id="XP_017769886.1"/>
    </source>
</evidence>
<dbReference type="PANTHER" id="PTHR45842">
    <property type="entry name" value="SYNAPTIC ADHESION-LIKE MOLECULE SALM"/>
    <property type="match status" value="1"/>
</dbReference>
<evidence type="ECO:0000256" key="1">
    <source>
        <dbReference type="ARBA" id="ARBA00022614"/>
    </source>
</evidence>
<accession>A0ABM1M5N7</accession>
<dbReference type="Pfam" id="PF13855">
    <property type="entry name" value="LRR_8"/>
    <property type="match status" value="1"/>
</dbReference>
<sequence length="316" mass="36484">MFILFIVSIMATADAVNSNYYFGPIRRHRFRYNYLYCVTCNLPVLQWNTLSNVDMEIGNLMLQHSRIESIDSFALSKIKGLRSLDLRFNRIQEIASKAFTSCDVIKLDNNFLRVLRPGFLNNTHVQHLSLTANHVIELPSGIFHGGKLITLDISKNQISKLYEDSFKFAENLCSLNLACNRLYRIPLGLFRNMQYLKDLDLSDNFLRDLHYGMFEGLSELRELDLAGNGIRVFEPSMLVSLDKLQRLHLNRNHIQRVNAAELISYLNSLAQMDVSENIWECKSLAQLLMHARNKNVKILQYNKFNESNIKAISCTP</sequence>
<evidence type="ECO:0000313" key="7">
    <source>
        <dbReference type="RefSeq" id="XP_017769885.1"/>
    </source>
</evidence>
<keyword evidence="4" id="KW-0325">Glycoprotein</keyword>
<evidence type="ECO:0000313" key="6">
    <source>
        <dbReference type="Proteomes" id="UP000695000"/>
    </source>
</evidence>
<dbReference type="SMART" id="SM00369">
    <property type="entry name" value="LRR_TYP"/>
    <property type="match status" value="6"/>
</dbReference>
<feature type="chain" id="PRO_5045022675" evidence="5">
    <location>
        <begin position="16"/>
        <end position="316"/>
    </location>
</feature>
<evidence type="ECO:0000256" key="5">
    <source>
        <dbReference type="SAM" id="SignalP"/>
    </source>
</evidence>
<keyword evidence="1" id="KW-0433">Leucine-rich repeat</keyword>
<keyword evidence="2 5" id="KW-0732">Signal</keyword>
<proteinExistence type="predicted"/>